<keyword evidence="5" id="KW-1185">Reference proteome</keyword>
<keyword evidence="2" id="KW-0576">Peroxisome</keyword>
<dbReference type="Gene3D" id="3.90.226.10">
    <property type="entry name" value="2-enoyl-CoA Hydratase, Chain A, domain 1"/>
    <property type="match status" value="1"/>
</dbReference>
<accession>A0A8E2DT84</accession>
<gene>
    <name evidence="4" type="ORF">OBBRIDRAFT_809691</name>
</gene>
<dbReference type="InterPro" id="IPR051053">
    <property type="entry name" value="ECH/Chromodomain_protein"/>
</dbReference>
<sequence>MSKVAVEVSQGIATITFNAPKSFNAITHEDYDAFAQALRDIDKRDDVVVTVWQATGKWFCSGTSVTRTTTATSSSGPGTRRNIFLDKVAKANTDTAQALYSHSKILVAALNGPVMAFLGHFDFIYCMPEAWLSVPFTFIGIITEGGSSTTFAKRMGVAKANEVLIFGKKQTAQELLDCGFVNKIFPSQSVSSFHAAVRSHLASELAGLDPTAVLQVKKLLKVAANEQNDFDAVNLRESYAQAERFESGVPGERFAKLARKELRHKL</sequence>
<evidence type="ECO:0000256" key="2">
    <source>
        <dbReference type="ARBA" id="ARBA00023140"/>
    </source>
</evidence>
<evidence type="ECO:0000256" key="1">
    <source>
        <dbReference type="ARBA" id="ARBA00004275"/>
    </source>
</evidence>
<name>A0A8E2DT84_9APHY</name>
<dbReference type="AlphaFoldDB" id="A0A8E2DT84"/>
<dbReference type="GO" id="GO:0006635">
    <property type="term" value="P:fatty acid beta-oxidation"/>
    <property type="evidence" value="ECO:0007669"/>
    <property type="project" value="TreeGrafter"/>
</dbReference>
<protein>
    <submittedName>
        <fullName evidence="4">ClpP/crotonase</fullName>
    </submittedName>
</protein>
<dbReference type="Proteomes" id="UP000250043">
    <property type="component" value="Unassembled WGS sequence"/>
</dbReference>
<dbReference type="EMBL" id="KV722335">
    <property type="protein sequence ID" value="OCH95509.1"/>
    <property type="molecule type" value="Genomic_DNA"/>
</dbReference>
<dbReference type="Pfam" id="PF00378">
    <property type="entry name" value="ECH_1"/>
    <property type="match status" value="1"/>
</dbReference>
<dbReference type="CDD" id="cd06558">
    <property type="entry name" value="crotonase-like"/>
    <property type="match status" value="1"/>
</dbReference>
<evidence type="ECO:0000313" key="4">
    <source>
        <dbReference type="EMBL" id="OCH95509.1"/>
    </source>
</evidence>
<keyword evidence="3" id="KW-0413">Isomerase</keyword>
<proteinExistence type="predicted"/>
<dbReference type="OrthoDB" id="448450at2759"/>
<organism evidence="4 5">
    <name type="scientific">Obba rivulosa</name>
    <dbReference type="NCBI Taxonomy" id="1052685"/>
    <lineage>
        <taxon>Eukaryota</taxon>
        <taxon>Fungi</taxon>
        <taxon>Dikarya</taxon>
        <taxon>Basidiomycota</taxon>
        <taxon>Agaricomycotina</taxon>
        <taxon>Agaricomycetes</taxon>
        <taxon>Polyporales</taxon>
        <taxon>Gelatoporiaceae</taxon>
        <taxon>Obba</taxon>
    </lineage>
</organism>
<dbReference type="GO" id="GO:0005782">
    <property type="term" value="C:peroxisomal matrix"/>
    <property type="evidence" value="ECO:0007669"/>
    <property type="project" value="TreeGrafter"/>
</dbReference>
<reference evidence="4 5" key="1">
    <citation type="submission" date="2016-07" db="EMBL/GenBank/DDBJ databases">
        <title>Draft genome of the white-rot fungus Obba rivulosa 3A-2.</title>
        <authorList>
            <consortium name="DOE Joint Genome Institute"/>
            <person name="Miettinen O."/>
            <person name="Riley R."/>
            <person name="Acob R."/>
            <person name="Barry K."/>
            <person name="Cullen D."/>
            <person name="De Vries R."/>
            <person name="Hainaut M."/>
            <person name="Hatakka A."/>
            <person name="Henrissat B."/>
            <person name="Hilden K."/>
            <person name="Kuo R."/>
            <person name="Labutti K."/>
            <person name="Lipzen A."/>
            <person name="Makela M.R."/>
            <person name="Sandor L."/>
            <person name="Spatafora J.W."/>
            <person name="Grigoriev I.V."/>
            <person name="Hibbett D.S."/>
        </authorList>
    </citation>
    <scope>NUCLEOTIDE SEQUENCE [LARGE SCALE GENOMIC DNA]</scope>
    <source>
        <strain evidence="4 5">3A-2</strain>
    </source>
</reference>
<dbReference type="SUPFAM" id="SSF52096">
    <property type="entry name" value="ClpP/crotonase"/>
    <property type="match status" value="1"/>
</dbReference>
<comment type="subcellular location">
    <subcellularLocation>
        <location evidence="1">Peroxisome</location>
    </subcellularLocation>
</comment>
<dbReference type="InterPro" id="IPR029045">
    <property type="entry name" value="ClpP/crotonase-like_dom_sf"/>
</dbReference>
<dbReference type="PANTHER" id="PTHR43684">
    <property type="match status" value="1"/>
</dbReference>
<dbReference type="InterPro" id="IPR001753">
    <property type="entry name" value="Enoyl-CoA_hydra/iso"/>
</dbReference>
<dbReference type="GO" id="GO:0004165">
    <property type="term" value="F:delta(3)-delta(2)-enoyl-CoA isomerase activity"/>
    <property type="evidence" value="ECO:0007669"/>
    <property type="project" value="UniProtKB-ARBA"/>
</dbReference>
<evidence type="ECO:0000256" key="3">
    <source>
        <dbReference type="ARBA" id="ARBA00023235"/>
    </source>
</evidence>
<dbReference type="PANTHER" id="PTHR43684:SF1">
    <property type="entry name" value="ENOYL-COA DELTA ISOMERASE 2"/>
    <property type="match status" value="1"/>
</dbReference>
<evidence type="ECO:0000313" key="5">
    <source>
        <dbReference type="Proteomes" id="UP000250043"/>
    </source>
</evidence>